<evidence type="ECO:0008006" key="3">
    <source>
        <dbReference type="Google" id="ProtNLM"/>
    </source>
</evidence>
<accession>A0A166N240</accession>
<name>A0A166N240_9AGAM</name>
<sequence length="453" mass="50096">MKTAPIVTRGALVAAYFDAKKTQYGVLGKCTAIHSKLNGRDVPDDSRLYINTNAPFSAVICGLQGSGKSHTLSVILENMLIPNYSEIGTLEQPLAALVLHYGQGGRGTRPSEAAWVGVSQTKGVRPPPVRVYVSHSSLNTMKAAYAPLGRNITVEPLFFTEDELDAESFLSLMSVDDKAAPLYIQIVLSILRDLGENFRYSAFQQELERRKRTFHNNQIVGLEQRMSLLEAFMYRPDRFGQRPNRPTPRFAAGRLTIIDLSDPFIDSSSACGLFEIITRLFVRAEVRTGKVLVVDEAHKASDFRNNNYLTTSRGSSGLTKSLLTLTREQRHLAMRVLICTQEPTVIPAVLLDLCTVAILHRFASPSWWNHLTHHVSADFSGDEAFDQVVKLQTGEALVLAPSGYGVFKDTKLDAAGRTVTKKSMGQFGRRYMLMKTRQRVTADGGASVLVLKS</sequence>
<dbReference type="OrthoDB" id="2316594at2759"/>
<organism evidence="1 2">
    <name type="scientific">Athelia psychrophila</name>
    <dbReference type="NCBI Taxonomy" id="1759441"/>
    <lineage>
        <taxon>Eukaryota</taxon>
        <taxon>Fungi</taxon>
        <taxon>Dikarya</taxon>
        <taxon>Basidiomycota</taxon>
        <taxon>Agaricomycotina</taxon>
        <taxon>Agaricomycetes</taxon>
        <taxon>Agaricomycetidae</taxon>
        <taxon>Atheliales</taxon>
        <taxon>Atheliaceae</taxon>
        <taxon>Athelia</taxon>
    </lineage>
</organism>
<dbReference type="SUPFAM" id="SSF52540">
    <property type="entry name" value="P-loop containing nucleoside triphosphate hydrolases"/>
    <property type="match status" value="1"/>
</dbReference>
<evidence type="ECO:0000313" key="1">
    <source>
        <dbReference type="EMBL" id="KZP24571.1"/>
    </source>
</evidence>
<dbReference type="InterPro" id="IPR027417">
    <property type="entry name" value="P-loop_NTPase"/>
</dbReference>
<dbReference type="Gene3D" id="3.40.50.300">
    <property type="entry name" value="P-loop containing nucleotide triphosphate hydrolases"/>
    <property type="match status" value="1"/>
</dbReference>
<dbReference type="STRING" id="436010.A0A166N240"/>
<dbReference type="AlphaFoldDB" id="A0A166N240"/>
<proteinExistence type="predicted"/>
<protein>
    <recommendedName>
        <fullName evidence="3">Zona occludens toxin N-terminal domain-containing protein</fullName>
    </recommendedName>
</protein>
<keyword evidence="2" id="KW-1185">Reference proteome</keyword>
<dbReference type="Proteomes" id="UP000076532">
    <property type="component" value="Unassembled WGS sequence"/>
</dbReference>
<reference evidence="1 2" key="1">
    <citation type="journal article" date="2016" name="Mol. Biol. Evol.">
        <title>Comparative Genomics of Early-Diverging Mushroom-Forming Fungi Provides Insights into the Origins of Lignocellulose Decay Capabilities.</title>
        <authorList>
            <person name="Nagy L.G."/>
            <person name="Riley R."/>
            <person name="Tritt A."/>
            <person name="Adam C."/>
            <person name="Daum C."/>
            <person name="Floudas D."/>
            <person name="Sun H."/>
            <person name="Yadav J.S."/>
            <person name="Pangilinan J."/>
            <person name="Larsson K.H."/>
            <person name="Matsuura K."/>
            <person name="Barry K."/>
            <person name="Labutti K."/>
            <person name="Kuo R."/>
            <person name="Ohm R.A."/>
            <person name="Bhattacharya S.S."/>
            <person name="Shirouzu T."/>
            <person name="Yoshinaga Y."/>
            <person name="Martin F.M."/>
            <person name="Grigoriev I.V."/>
            <person name="Hibbett D.S."/>
        </authorList>
    </citation>
    <scope>NUCLEOTIDE SEQUENCE [LARGE SCALE GENOMIC DNA]</scope>
    <source>
        <strain evidence="1 2">CBS 109695</strain>
    </source>
</reference>
<gene>
    <name evidence="1" type="ORF">FIBSPDRAFT_735600</name>
</gene>
<evidence type="ECO:0000313" key="2">
    <source>
        <dbReference type="Proteomes" id="UP000076532"/>
    </source>
</evidence>
<dbReference type="EMBL" id="KV417525">
    <property type="protein sequence ID" value="KZP24571.1"/>
    <property type="molecule type" value="Genomic_DNA"/>
</dbReference>